<dbReference type="PANTHER" id="PTHR43708:SF7">
    <property type="entry name" value="OXIDOREDUCTASE"/>
    <property type="match status" value="1"/>
</dbReference>
<proteinExistence type="predicted"/>
<comment type="caution">
    <text evidence="3">The sequence shown here is derived from an EMBL/GenBank/DDBJ whole genome shotgun (WGS) entry which is preliminary data.</text>
</comment>
<feature type="domain" description="Gfo/Idh/MocA-like oxidoreductase C-terminal" evidence="2">
    <location>
        <begin position="130"/>
        <end position="332"/>
    </location>
</feature>
<dbReference type="InterPro" id="IPR051317">
    <property type="entry name" value="Gfo/Idh/MocA_oxidoreduct"/>
</dbReference>
<dbReference type="InterPro" id="IPR000683">
    <property type="entry name" value="Gfo/Idh/MocA-like_OxRdtase_N"/>
</dbReference>
<feature type="domain" description="Gfo/Idh/MocA-like oxidoreductase N-terminal" evidence="1">
    <location>
        <begin position="2"/>
        <end position="118"/>
    </location>
</feature>
<dbReference type="RefSeq" id="WP_379835386.1">
    <property type="nucleotide sequence ID" value="NZ_JBHRYQ010000001.1"/>
</dbReference>
<reference evidence="4" key="1">
    <citation type="journal article" date="2019" name="Int. J. Syst. Evol. Microbiol.">
        <title>The Global Catalogue of Microorganisms (GCM) 10K type strain sequencing project: providing services to taxonomists for standard genome sequencing and annotation.</title>
        <authorList>
            <consortium name="The Broad Institute Genomics Platform"/>
            <consortium name="The Broad Institute Genome Sequencing Center for Infectious Disease"/>
            <person name="Wu L."/>
            <person name="Ma J."/>
        </authorList>
    </citation>
    <scope>NUCLEOTIDE SEQUENCE [LARGE SCALE GENOMIC DNA]</scope>
    <source>
        <strain evidence="4">CECT 7956</strain>
    </source>
</reference>
<accession>A0ABV7YUD7</accession>
<sequence length="335" mass="37291">MLNVGLVGFGLSGRYLQAPFFQISSYFNLKSIITSQPIPQELFPGVGKASDFQELLDDTTIEVVSICSPSNTHYDYAKKALNAGKHVLLEKPMTATAAEAKELLDLAKAKNKVLYVFHNRRFDSDLMTVKRVIESGMLGEILSFEAHFDRYKPILNPKKWKEAATPANGILYDLGAHLIDQSIYLFGKPQSVTGEVFTQRENSEIDDAFDLRLDYGKLKVTLKSSLMVKDQGPKYVINGTIGSFTKYGMDVQEDHLVSGYWPHMSGFGVEPKANNGTVKTNLAGLEMEGKIETFAGNWGYLFEDFASVIINGTEPIIKIEQVIDQLEIIESIKAK</sequence>
<dbReference type="Gene3D" id="3.40.50.720">
    <property type="entry name" value="NAD(P)-binding Rossmann-like Domain"/>
    <property type="match status" value="1"/>
</dbReference>
<dbReference type="Pfam" id="PF02894">
    <property type="entry name" value="GFO_IDH_MocA_C"/>
    <property type="match status" value="1"/>
</dbReference>
<dbReference type="PANTHER" id="PTHR43708">
    <property type="entry name" value="CONSERVED EXPRESSED OXIDOREDUCTASE (EUROFUNG)"/>
    <property type="match status" value="1"/>
</dbReference>
<dbReference type="Proteomes" id="UP001595616">
    <property type="component" value="Unassembled WGS sequence"/>
</dbReference>
<protein>
    <submittedName>
        <fullName evidence="3">Gfo/Idh/MocA family oxidoreductase</fullName>
    </submittedName>
</protein>
<dbReference type="EMBL" id="JBHRYQ010000001">
    <property type="protein sequence ID" value="MFC3809828.1"/>
    <property type="molecule type" value="Genomic_DNA"/>
</dbReference>
<organism evidence="3 4">
    <name type="scientific">Lacihabitans lacunae</name>
    <dbReference type="NCBI Taxonomy" id="1028214"/>
    <lineage>
        <taxon>Bacteria</taxon>
        <taxon>Pseudomonadati</taxon>
        <taxon>Bacteroidota</taxon>
        <taxon>Cytophagia</taxon>
        <taxon>Cytophagales</taxon>
        <taxon>Leadbetterellaceae</taxon>
        <taxon>Lacihabitans</taxon>
    </lineage>
</organism>
<name>A0ABV7YUD7_9BACT</name>
<dbReference type="SUPFAM" id="SSF51735">
    <property type="entry name" value="NAD(P)-binding Rossmann-fold domains"/>
    <property type="match status" value="1"/>
</dbReference>
<dbReference type="InterPro" id="IPR004104">
    <property type="entry name" value="Gfo/Idh/MocA-like_OxRdtase_C"/>
</dbReference>
<keyword evidence="4" id="KW-1185">Reference proteome</keyword>
<evidence type="ECO:0000259" key="2">
    <source>
        <dbReference type="Pfam" id="PF02894"/>
    </source>
</evidence>
<evidence type="ECO:0000259" key="1">
    <source>
        <dbReference type="Pfam" id="PF01408"/>
    </source>
</evidence>
<evidence type="ECO:0000313" key="3">
    <source>
        <dbReference type="EMBL" id="MFC3809828.1"/>
    </source>
</evidence>
<evidence type="ECO:0000313" key="4">
    <source>
        <dbReference type="Proteomes" id="UP001595616"/>
    </source>
</evidence>
<gene>
    <name evidence="3" type="ORF">ACFOOI_04100</name>
</gene>
<dbReference type="Pfam" id="PF01408">
    <property type="entry name" value="GFO_IDH_MocA"/>
    <property type="match status" value="1"/>
</dbReference>
<dbReference type="InterPro" id="IPR036291">
    <property type="entry name" value="NAD(P)-bd_dom_sf"/>
</dbReference>
<dbReference type="Gene3D" id="3.30.360.10">
    <property type="entry name" value="Dihydrodipicolinate Reductase, domain 2"/>
    <property type="match status" value="1"/>
</dbReference>